<gene>
    <name evidence="2" type="ORF">METZ01_LOCUS336170</name>
</gene>
<proteinExistence type="predicted"/>
<evidence type="ECO:0000313" key="2">
    <source>
        <dbReference type="EMBL" id="SVC83316.1"/>
    </source>
</evidence>
<feature type="domain" description="ABM" evidence="1">
    <location>
        <begin position="2"/>
        <end position="91"/>
    </location>
</feature>
<organism evidence="2">
    <name type="scientific">marine metagenome</name>
    <dbReference type="NCBI Taxonomy" id="408172"/>
    <lineage>
        <taxon>unclassified sequences</taxon>
        <taxon>metagenomes</taxon>
        <taxon>ecological metagenomes</taxon>
    </lineage>
</organism>
<accession>A0A382QCZ4</accession>
<dbReference type="Pfam" id="PF03992">
    <property type="entry name" value="ABM"/>
    <property type="match status" value="1"/>
</dbReference>
<protein>
    <recommendedName>
        <fullName evidence="1">ABM domain-containing protein</fullName>
    </recommendedName>
</protein>
<dbReference type="PROSITE" id="PS51725">
    <property type="entry name" value="ABM"/>
    <property type="match status" value="1"/>
</dbReference>
<name>A0A382QCZ4_9ZZZZ</name>
<dbReference type="InterPro" id="IPR007138">
    <property type="entry name" value="ABM_dom"/>
</dbReference>
<sequence>MIVIAGWIELDPIKRDQGLIDAKPYIDAALEEPGCRAYTWTADVQVSNRIWVYELWDDEDSLAFHFAEAPYKDMGAHLGICGITGSEISKFRVDLEEPVYDPTGTPRADFFTA</sequence>
<dbReference type="SUPFAM" id="SSF54909">
    <property type="entry name" value="Dimeric alpha+beta barrel"/>
    <property type="match status" value="1"/>
</dbReference>
<evidence type="ECO:0000259" key="1">
    <source>
        <dbReference type="PROSITE" id="PS51725"/>
    </source>
</evidence>
<dbReference type="AlphaFoldDB" id="A0A382QCZ4"/>
<dbReference type="InterPro" id="IPR011008">
    <property type="entry name" value="Dimeric_a/b-barrel"/>
</dbReference>
<reference evidence="2" key="1">
    <citation type="submission" date="2018-05" db="EMBL/GenBank/DDBJ databases">
        <authorList>
            <person name="Lanie J.A."/>
            <person name="Ng W.-L."/>
            <person name="Kazmierczak K.M."/>
            <person name="Andrzejewski T.M."/>
            <person name="Davidsen T.M."/>
            <person name="Wayne K.J."/>
            <person name="Tettelin H."/>
            <person name="Glass J.I."/>
            <person name="Rusch D."/>
            <person name="Podicherti R."/>
            <person name="Tsui H.-C.T."/>
            <person name="Winkler M.E."/>
        </authorList>
    </citation>
    <scope>NUCLEOTIDE SEQUENCE</scope>
</reference>
<dbReference type="EMBL" id="UINC01113595">
    <property type="protein sequence ID" value="SVC83316.1"/>
    <property type="molecule type" value="Genomic_DNA"/>
</dbReference>
<dbReference type="Gene3D" id="3.30.70.100">
    <property type="match status" value="1"/>
</dbReference>